<organism evidence="1 2">
    <name type="scientific">Mycena rosella</name>
    <name type="common">Pink bonnet</name>
    <name type="synonym">Agaricus rosellus</name>
    <dbReference type="NCBI Taxonomy" id="1033263"/>
    <lineage>
        <taxon>Eukaryota</taxon>
        <taxon>Fungi</taxon>
        <taxon>Dikarya</taxon>
        <taxon>Basidiomycota</taxon>
        <taxon>Agaricomycotina</taxon>
        <taxon>Agaricomycetes</taxon>
        <taxon>Agaricomycetidae</taxon>
        <taxon>Agaricales</taxon>
        <taxon>Marasmiineae</taxon>
        <taxon>Mycenaceae</taxon>
        <taxon>Mycena</taxon>
    </lineage>
</organism>
<dbReference type="AlphaFoldDB" id="A0AAD7DK82"/>
<keyword evidence="2" id="KW-1185">Reference proteome</keyword>
<protein>
    <submittedName>
        <fullName evidence="1">Uncharacterized protein</fullName>
    </submittedName>
</protein>
<gene>
    <name evidence="1" type="ORF">B0H17DRAFT_1200007</name>
</gene>
<dbReference type="EMBL" id="JARKIE010000047">
    <property type="protein sequence ID" value="KAJ7693187.1"/>
    <property type="molecule type" value="Genomic_DNA"/>
</dbReference>
<sequence length="184" mass="19932">MPSMQARQPEDARLQLSPQVEPRYQLLESALAQEAAELASGAAQPRPLNDRGVQRRAAWEMAGSCDARDVPLAESDLYVGPERPGEQDTTRAHQRCTICLQVKSHPVSAGIAIAMPASGSGLSALGPARSAQCMKVIHMPPVRHYGEEDGIAGDFPSWEDKSVVTFSWSGLTFPRRNSDLPLSQ</sequence>
<proteinExistence type="predicted"/>
<comment type="caution">
    <text evidence="1">The sequence shown here is derived from an EMBL/GenBank/DDBJ whole genome shotgun (WGS) entry which is preliminary data.</text>
</comment>
<reference evidence="1" key="1">
    <citation type="submission" date="2023-03" db="EMBL/GenBank/DDBJ databases">
        <title>Massive genome expansion in bonnet fungi (Mycena s.s.) driven by repeated elements and novel gene families across ecological guilds.</title>
        <authorList>
            <consortium name="Lawrence Berkeley National Laboratory"/>
            <person name="Harder C.B."/>
            <person name="Miyauchi S."/>
            <person name="Viragh M."/>
            <person name="Kuo A."/>
            <person name="Thoen E."/>
            <person name="Andreopoulos B."/>
            <person name="Lu D."/>
            <person name="Skrede I."/>
            <person name="Drula E."/>
            <person name="Henrissat B."/>
            <person name="Morin E."/>
            <person name="Kohler A."/>
            <person name="Barry K."/>
            <person name="LaButti K."/>
            <person name="Morin E."/>
            <person name="Salamov A."/>
            <person name="Lipzen A."/>
            <person name="Mereny Z."/>
            <person name="Hegedus B."/>
            <person name="Baldrian P."/>
            <person name="Stursova M."/>
            <person name="Weitz H."/>
            <person name="Taylor A."/>
            <person name="Grigoriev I.V."/>
            <person name="Nagy L.G."/>
            <person name="Martin F."/>
            <person name="Kauserud H."/>
        </authorList>
    </citation>
    <scope>NUCLEOTIDE SEQUENCE</scope>
    <source>
        <strain evidence="1">CBHHK067</strain>
    </source>
</reference>
<name>A0AAD7DK82_MYCRO</name>
<accession>A0AAD7DK82</accession>
<dbReference type="Proteomes" id="UP001221757">
    <property type="component" value="Unassembled WGS sequence"/>
</dbReference>
<evidence type="ECO:0000313" key="2">
    <source>
        <dbReference type="Proteomes" id="UP001221757"/>
    </source>
</evidence>
<evidence type="ECO:0000313" key="1">
    <source>
        <dbReference type="EMBL" id="KAJ7693187.1"/>
    </source>
</evidence>